<dbReference type="Pfam" id="PF21211">
    <property type="entry name" value="FkbH_N"/>
    <property type="match status" value="1"/>
</dbReference>
<dbReference type="EMBL" id="PEWV01000078">
    <property type="protein sequence ID" value="PIU40794.1"/>
    <property type="molecule type" value="Genomic_DNA"/>
</dbReference>
<dbReference type="Gene3D" id="3.40.50.1110">
    <property type="entry name" value="SGNH hydrolase"/>
    <property type="match status" value="1"/>
</dbReference>
<gene>
    <name evidence="2" type="ORF">COS99_08735</name>
</gene>
<dbReference type="NCBIfam" id="TIGR01686">
    <property type="entry name" value="FkbH"/>
    <property type="match status" value="1"/>
</dbReference>
<dbReference type="InterPro" id="IPR023214">
    <property type="entry name" value="HAD_sf"/>
</dbReference>
<dbReference type="Gene3D" id="3.40.50.1000">
    <property type="entry name" value="HAD superfamily/HAD-like"/>
    <property type="match status" value="1"/>
</dbReference>
<dbReference type="InterPro" id="IPR010037">
    <property type="entry name" value="FkbH_domain"/>
</dbReference>
<accession>A0A2J0KTZ1</accession>
<dbReference type="Proteomes" id="UP000230052">
    <property type="component" value="Unassembled WGS sequence"/>
</dbReference>
<dbReference type="InterPro" id="IPR010033">
    <property type="entry name" value="HAD_SF_ppase_IIIC"/>
</dbReference>
<organism evidence="2 3">
    <name type="scientific">Candidatus Aquitaenariimonas noxiae</name>
    <dbReference type="NCBI Taxonomy" id="1974741"/>
    <lineage>
        <taxon>Bacteria</taxon>
        <taxon>Pseudomonadati</taxon>
        <taxon>Candidatus Omnitrophota</taxon>
        <taxon>Candidatus Aquitaenariimonas</taxon>
    </lineage>
</organism>
<dbReference type="NCBIfam" id="TIGR01681">
    <property type="entry name" value="HAD-SF-IIIC"/>
    <property type="match status" value="1"/>
</dbReference>
<sequence>MFDEKELNYFTLRKQIKEIVNNKSGLKEIRLAILGDNNTNYFTEILKVIFYKLGFYLEVFESHYDTISQQVLDENSDLYKFRPRYVLLYTASNYLKKKLLDTEEKERSTFAVKYIEFLISIWDKINNSLQCYIIQNNFEIPLERYFGNYSLKVQDSVSNIFLGINRSIIESSIKRNKILINDIEYLSSYHGKKYWDDDKLWISAKTICPMEFLPSIAMNIAQIVMSCEGKSKKCLILDLDNTLWGGVIGDDGIEKIEIGNLGIGEAFSTFQRYLKELKKRGIILAICSRNEFEIAVEPFRKHPDMVLREDDIAVFVANWESKAKNIEYISNVLNIGIDSIVFIDDSVFERNLIKHIYPEILVPDMPEDPAEFVKHLNQLNLFETISYTDEDKKRAIYYRDDRLRNEEKKYFTNIDDYLKSLTMVAEFKRIEEVTLPRISQLIQRTNQFNLTTKRYSEKELVDMLYNENMYSLYVTLKDKFGDNGIVAVLIAKREKEILVIDTWLMSCRVFSRGVEYFTMNEFVKFARDKGFRIMEGVYIPTKKNKIVSNLYKGMQFTLSESKADGSAIWRLDTLEFNNFPVFINKL</sequence>
<evidence type="ECO:0000313" key="3">
    <source>
        <dbReference type="Proteomes" id="UP000230052"/>
    </source>
</evidence>
<name>A0A2J0KTZ1_9BACT</name>
<feature type="domain" description="BF1531-like N-terminal" evidence="1">
    <location>
        <begin position="30"/>
        <end position="224"/>
    </location>
</feature>
<reference evidence="2 3" key="1">
    <citation type="submission" date="2017-09" db="EMBL/GenBank/DDBJ databases">
        <title>Depth-based differentiation of microbial function through sediment-hosted aquifers and enrichment of novel symbionts in the deep terrestrial subsurface.</title>
        <authorList>
            <person name="Probst A.J."/>
            <person name="Ladd B."/>
            <person name="Jarett J.K."/>
            <person name="Geller-Mcgrath D.E."/>
            <person name="Sieber C.M."/>
            <person name="Emerson J.B."/>
            <person name="Anantharaman K."/>
            <person name="Thomas B.C."/>
            <person name="Malmstrom R."/>
            <person name="Stieglmeier M."/>
            <person name="Klingl A."/>
            <person name="Woyke T."/>
            <person name="Ryan C.M."/>
            <person name="Banfield J.F."/>
        </authorList>
    </citation>
    <scope>NUCLEOTIDE SEQUENCE [LARGE SCALE GENOMIC DNA]</scope>
    <source>
        <strain evidence="2">CG07_land_8_20_14_0_80_42_15</strain>
    </source>
</reference>
<dbReference type="InterPro" id="IPR049369">
    <property type="entry name" value="BF1531-like_N"/>
</dbReference>
<dbReference type="AlphaFoldDB" id="A0A2J0KTZ1"/>
<protein>
    <submittedName>
        <fullName evidence="2">FkbH domain-containing protein</fullName>
    </submittedName>
</protein>
<dbReference type="SUPFAM" id="SSF56784">
    <property type="entry name" value="HAD-like"/>
    <property type="match status" value="1"/>
</dbReference>
<dbReference type="InterPro" id="IPR036412">
    <property type="entry name" value="HAD-like_sf"/>
</dbReference>
<dbReference type="GO" id="GO:0016788">
    <property type="term" value="F:hydrolase activity, acting on ester bonds"/>
    <property type="evidence" value="ECO:0007669"/>
    <property type="project" value="UniProtKB-ARBA"/>
</dbReference>
<comment type="caution">
    <text evidence="2">The sequence shown here is derived from an EMBL/GenBank/DDBJ whole genome shotgun (WGS) entry which is preliminary data.</text>
</comment>
<proteinExistence type="predicted"/>
<dbReference type="InterPro" id="IPR036514">
    <property type="entry name" value="SGNH_hydro_sf"/>
</dbReference>
<evidence type="ECO:0000259" key="1">
    <source>
        <dbReference type="Pfam" id="PF21211"/>
    </source>
</evidence>
<evidence type="ECO:0000313" key="2">
    <source>
        <dbReference type="EMBL" id="PIU40794.1"/>
    </source>
</evidence>